<evidence type="ECO:0000256" key="2">
    <source>
        <dbReference type="ARBA" id="ARBA00023125"/>
    </source>
</evidence>
<dbReference type="Gene3D" id="1.10.10.10">
    <property type="entry name" value="Winged helix-like DNA-binding domain superfamily/Winged helix DNA-binding domain"/>
    <property type="match status" value="1"/>
</dbReference>
<dbReference type="PROSITE" id="PS50995">
    <property type="entry name" value="HTH_MARR_2"/>
    <property type="match status" value="1"/>
</dbReference>
<dbReference type="SMART" id="SM00347">
    <property type="entry name" value="HTH_MARR"/>
    <property type="match status" value="1"/>
</dbReference>
<dbReference type="EMBL" id="WSLF01000013">
    <property type="protein sequence ID" value="KAE9631226.1"/>
    <property type="molecule type" value="Genomic_DNA"/>
</dbReference>
<comment type="caution">
    <text evidence="5">The sequence shown here is derived from an EMBL/GenBank/DDBJ whole genome shotgun (WGS) entry which is preliminary data.</text>
</comment>
<dbReference type="SUPFAM" id="SSF46785">
    <property type="entry name" value="Winged helix' DNA-binding domain"/>
    <property type="match status" value="1"/>
</dbReference>
<keyword evidence="6" id="KW-1185">Reference proteome</keyword>
<dbReference type="GO" id="GO:0003677">
    <property type="term" value="F:DNA binding"/>
    <property type="evidence" value="ECO:0007669"/>
    <property type="project" value="UniProtKB-KW"/>
</dbReference>
<accession>A0A7C8LFT8</accession>
<dbReference type="PANTHER" id="PTHR35790">
    <property type="entry name" value="HTH-TYPE TRANSCRIPTIONAL REGULATOR PCHR"/>
    <property type="match status" value="1"/>
</dbReference>
<organism evidence="5 6">
    <name type="scientific">Defluviitalea raffinosedens</name>
    <dbReference type="NCBI Taxonomy" id="1450156"/>
    <lineage>
        <taxon>Bacteria</taxon>
        <taxon>Bacillati</taxon>
        <taxon>Bacillota</taxon>
        <taxon>Clostridia</taxon>
        <taxon>Lachnospirales</taxon>
        <taxon>Defluviitaleaceae</taxon>
        <taxon>Defluviitalea</taxon>
    </lineage>
</organism>
<evidence type="ECO:0000256" key="1">
    <source>
        <dbReference type="ARBA" id="ARBA00023015"/>
    </source>
</evidence>
<name>A0A7C8LFT8_9FIRM</name>
<dbReference type="RefSeq" id="WP_158741376.1">
    <property type="nucleotide sequence ID" value="NZ_JAFBEP010000013.1"/>
</dbReference>
<evidence type="ECO:0000313" key="6">
    <source>
        <dbReference type="Proteomes" id="UP000483018"/>
    </source>
</evidence>
<dbReference type="InterPro" id="IPR036388">
    <property type="entry name" value="WH-like_DNA-bd_sf"/>
</dbReference>
<dbReference type="InterPro" id="IPR036390">
    <property type="entry name" value="WH_DNA-bd_sf"/>
</dbReference>
<dbReference type="AlphaFoldDB" id="A0A7C8LFT8"/>
<dbReference type="Pfam" id="PF01047">
    <property type="entry name" value="MarR"/>
    <property type="match status" value="1"/>
</dbReference>
<evidence type="ECO:0000256" key="3">
    <source>
        <dbReference type="ARBA" id="ARBA00023163"/>
    </source>
</evidence>
<dbReference type="InterPro" id="IPR000835">
    <property type="entry name" value="HTH_MarR-typ"/>
</dbReference>
<gene>
    <name evidence="5" type="ORF">GND95_11905</name>
</gene>
<dbReference type="PANTHER" id="PTHR35790:SF4">
    <property type="entry name" value="HTH-TYPE TRANSCRIPTIONAL REGULATOR PCHR"/>
    <property type="match status" value="1"/>
</dbReference>
<protein>
    <submittedName>
        <fullName evidence="5">MarR family transcriptional regulator</fullName>
    </submittedName>
</protein>
<dbReference type="OrthoDB" id="34291at2"/>
<dbReference type="Proteomes" id="UP000483018">
    <property type="component" value="Unassembled WGS sequence"/>
</dbReference>
<reference evidence="5 6" key="1">
    <citation type="submission" date="2019-12" db="EMBL/GenBank/DDBJ databases">
        <title>Defluviitalea raffinosedens, isolated from a biogas fermenter, genome sequencing and characterization.</title>
        <authorList>
            <person name="Rettenmaier R."/>
            <person name="Schneider M."/>
            <person name="Neuhaus K."/>
            <person name="Liebl W."/>
            <person name="Zverlov V."/>
        </authorList>
    </citation>
    <scope>NUCLEOTIDE SEQUENCE [LARGE SCALE GENOMIC DNA]</scope>
    <source>
        <strain evidence="5 6">249c-K6</strain>
    </source>
</reference>
<keyword evidence="3" id="KW-0804">Transcription</keyword>
<evidence type="ECO:0000259" key="4">
    <source>
        <dbReference type="PROSITE" id="PS50995"/>
    </source>
</evidence>
<dbReference type="GO" id="GO:0003700">
    <property type="term" value="F:DNA-binding transcription factor activity"/>
    <property type="evidence" value="ECO:0007669"/>
    <property type="project" value="InterPro"/>
</dbReference>
<feature type="domain" description="HTH marR-type" evidence="4">
    <location>
        <begin position="4"/>
        <end position="142"/>
    </location>
</feature>
<dbReference type="InterPro" id="IPR052067">
    <property type="entry name" value="Metal_resp_HTH_trans_reg"/>
</dbReference>
<evidence type="ECO:0000313" key="5">
    <source>
        <dbReference type="EMBL" id="KAE9631226.1"/>
    </source>
</evidence>
<proteinExistence type="predicted"/>
<keyword evidence="2" id="KW-0238">DNA-binding</keyword>
<sequence length="153" mass="17437">MSKYIEIAQTLERVIHKYNKNEELKRTYGTGILLTQKEIHTIQLIGQYPHIGIVELAERQGVTKGATSQMVKKLVEKGFVVKKQSQVSEAEICLELTELGQKAFEGHAEYHQSAGKQWKEVINQMSEADLQVVMHFIESIEKILDAEKLKGEK</sequence>
<keyword evidence="1" id="KW-0805">Transcription regulation</keyword>